<dbReference type="PANTHER" id="PTHR43099">
    <property type="entry name" value="UPF0053 PROTEIN YRKA"/>
    <property type="match status" value="1"/>
</dbReference>
<dbReference type="EMBL" id="FTOR01000001">
    <property type="protein sequence ID" value="SIS79616.1"/>
    <property type="molecule type" value="Genomic_DNA"/>
</dbReference>
<name>A0A1N7M0J9_9BACT</name>
<dbReference type="AlphaFoldDB" id="A0A1N7M0J9"/>
<evidence type="ECO:0000256" key="3">
    <source>
        <dbReference type="ARBA" id="ARBA00022692"/>
    </source>
</evidence>
<evidence type="ECO:0000256" key="8">
    <source>
        <dbReference type="PROSITE-ProRule" id="PRU00703"/>
    </source>
</evidence>
<dbReference type="InterPro" id="IPR051676">
    <property type="entry name" value="UPF0053_domain"/>
</dbReference>
<keyword evidence="4" id="KW-0677">Repeat</keyword>
<dbReference type="InterPro" id="IPR002550">
    <property type="entry name" value="CNNM"/>
</dbReference>
<dbReference type="InterPro" id="IPR036318">
    <property type="entry name" value="FAD-bd_PCMH-like_sf"/>
</dbReference>
<keyword evidence="6 8" id="KW-0129">CBS domain</keyword>
<dbReference type="Gene3D" id="3.10.580.10">
    <property type="entry name" value="CBS-domain"/>
    <property type="match status" value="1"/>
</dbReference>
<dbReference type="Proteomes" id="UP000186917">
    <property type="component" value="Unassembled WGS sequence"/>
</dbReference>
<keyword evidence="14" id="KW-1185">Reference proteome</keyword>
<protein>
    <submittedName>
        <fullName evidence="13">Hemolysin, contains CBS domains</fullName>
    </submittedName>
</protein>
<dbReference type="Pfam" id="PF00571">
    <property type="entry name" value="CBS"/>
    <property type="match status" value="2"/>
</dbReference>
<dbReference type="OrthoDB" id="9798188at2"/>
<dbReference type="InterPro" id="IPR000644">
    <property type="entry name" value="CBS_dom"/>
</dbReference>
<evidence type="ECO:0000313" key="14">
    <source>
        <dbReference type="Proteomes" id="UP000186917"/>
    </source>
</evidence>
<evidence type="ECO:0000256" key="5">
    <source>
        <dbReference type="ARBA" id="ARBA00022989"/>
    </source>
</evidence>
<reference evidence="14" key="1">
    <citation type="submission" date="2017-01" db="EMBL/GenBank/DDBJ databases">
        <authorList>
            <person name="Varghese N."/>
            <person name="Submissions S."/>
        </authorList>
    </citation>
    <scope>NUCLEOTIDE SEQUENCE [LARGE SCALE GENOMIC DNA]</scope>
    <source>
        <strain evidence="14">DSM 21054</strain>
    </source>
</reference>
<feature type="transmembrane region" description="Helical" evidence="10">
    <location>
        <begin position="101"/>
        <end position="119"/>
    </location>
</feature>
<keyword evidence="2" id="KW-1003">Cell membrane</keyword>
<evidence type="ECO:0000313" key="13">
    <source>
        <dbReference type="EMBL" id="SIS79616.1"/>
    </source>
</evidence>
<evidence type="ECO:0000256" key="6">
    <source>
        <dbReference type="ARBA" id="ARBA00023122"/>
    </source>
</evidence>
<keyword evidence="7 9" id="KW-0472">Membrane</keyword>
<dbReference type="PANTHER" id="PTHR43099:SF5">
    <property type="entry name" value="HLYC_CORC FAMILY TRANSPORTER"/>
    <property type="match status" value="1"/>
</dbReference>
<dbReference type="GO" id="GO:0050660">
    <property type="term" value="F:flavin adenine dinucleotide binding"/>
    <property type="evidence" value="ECO:0007669"/>
    <property type="project" value="InterPro"/>
</dbReference>
<dbReference type="PROSITE" id="PS51371">
    <property type="entry name" value="CBS"/>
    <property type="match status" value="1"/>
</dbReference>
<organism evidence="13 14">
    <name type="scientific">Filimonas lacunae</name>
    <dbReference type="NCBI Taxonomy" id="477680"/>
    <lineage>
        <taxon>Bacteria</taxon>
        <taxon>Pseudomonadati</taxon>
        <taxon>Bacteroidota</taxon>
        <taxon>Chitinophagia</taxon>
        <taxon>Chitinophagales</taxon>
        <taxon>Chitinophagaceae</taxon>
        <taxon>Filimonas</taxon>
    </lineage>
</organism>
<evidence type="ECO:0000256" key="10">
    <source>
        <dbReference type="SAM" id="Phobius"/>
    </source>
</evidence>
<dbReference type="STRING" id="477680.SAMN05421788_1011263"/>
<dbReference type="CDD" id="cd04590">
    <property type="entry name" value="CBS_pair_CorC_HlyC_assoc"/>
    <property type="match status" value="1"/>
</dbReference>
<evidence type="ECO:0000256" key="7">
    <source>
        <dbReference type="ARBA" id="ARBA00023136"/>
    </source>
</evidence>
<gene>
    <name evidence="13" type="ORF">SAMN05421788_1011263</name>
</gene>
<feature type="transmembrane region" description="Helical" evidence="10">
    <location>
        <begin position="131"/>
        <end position="161"/>
    </location>
</feature>
<comment type="subcellular location">
    <subcellularLocation>
        <location evidence="1">Cell membrane</location>
        <topology evidence="1">Multi-pass membrane protein</topology>
    </subcellularLocation>
</comment>
<dbReference type="InterPro" id="IPR005170">
    <property type="entry name" value="Transptr-assoc_dom"/>
</dbReference>
<dbReference type="InterPro" id="IPR046342">
    <property type="entry name" value="CBS_dom_sf"/>
</dbReference>
<evidence type="ECO:0000256" key="2">
    <source>
        <dbReference type="ARBA" id="ARBA00022475"/>
    </source>
</evidence>
<evidence type="ECO:0000259" key="12">
    <source>
        <dbReference type="PROSITE" id="PS51846"/>
    </source>
</evidence>
<accession>A0A1N7M0J9</accession>
<proteinExistence type="predicted"/>
<keyword evidence="3 9" id="KW-0812">Transmembrane</keyword>
<keyword evidence="5 9" id="KW-1133">Transmembrane helix</keyword>
<feature type="transmembrane region" description="Helical" evidence="10">
    <location>
        <begin position="59"/>
        <end position="89"/>
    </location>
</feature>
<evidence type="ECO:0000256" key="1">
    <source>
        <dbReference type="ARBA" id="ARBA00004651"/>
    </source>
</evidence>
<dbReference type="SUPFAM" id="SSF56176">
    <property type="entry name" value="FAD-binding/transporter-associated domain-like"/>
    <property type="match status" value="1"/>
</dbReference>
<feature type="domain" description="CNNM transmembrane" evidence="12">
    <location>
        <begin position="1"/>
        <end position="199"/>
    </location>
</feature>
<dbReference type="GO" id="GO:0005886">
    <property type="term" value="C:plasma membrane"/>
    <property type="evidence" value="ECO:0007669"/>
    <property type="project" value="UniProtKB-SubCell"/>
</dbReference>
<dbReference type="InterPro" id="IPR044751">
    <property type="entry name" value="Ion_transp-like_CBS"/>
</dbReference>
<dbReference type="SMART" id="SM01091">
    <property type="entry name" value="CorC_HlyC"/>
    <property type="match status" value="1"/>
</dbReference>
<feature type="domain" description="CBS" evidence="11">
    <location>
        <begin position="277"/>
        <end position="334"/>
    </location>
</feature>
<evidence type="ECO:0000259" key="11">
    <source>
        <dbReference type="PROSITE" id="PS51371"/>
    </source>
</evidence>
<evidence type="ECO:0000256" key="4">
    <source>
        <dbReference type="ARBA" id="ARBA00022737"/>
    </source>
</evidence>
<dbReference type="InterPro" id="IPR016169">
    <property type="entry name" value="FAD-bd_PCMH_sub2"/>
</dbReference>
<dbReference type="Gene3D" id="3.30.465.10">
    <property type="match status" value="1"/>
</dbReference>
<dbReference type="PROSITE" id="PS51846">
    <property type="entry name" value="CNNM"/>
    <property type="match status" value="1"/>
</dbReference>
<dbReference type="SUPFAM" id="SSF54631">
    <property type="entry name" value="CBS-domain pair"/>
    <property type="match status" value="1"/>
</dbReference>
<evidence type="ECO:0000256" key="9">
    <source>
        <dbReference type="PROSITE-ProRule" id="PRU01193"/>
    </source>
</evidence>
<dbReference type="Pfam" id="PF01595">
    <property type="entry name" value="CNNM"/>
    <property type="match status" value="1"/>
</dbReference>
<dbReference type="RefSeq" id="WP_084206054.1">
    <property type="nucleotide sequence ID" value="NZ_AP017422.1"/>
</dbReference>
<sequence>MSNMQTLLCLLGSLVLAGFFTGIELAFNSANRLNIELKKKQGHRSGIILSRFMDNPATFISTCLIGYIICLVLYGILFSIWVSSSVWYLLHVHINNPWVKLLVNSLLATLLALVVSEFLPRAVFRRRNDSVLIFFAPVANLFYNLFHPLATFLVATSSWVLENIFNIRVKEKSEAFAKVDLENFLQQSREVDDDNVESTTDLIENALSLPSVKIRQCLVPRTEIDGIDMSATIEEVRQHFIETKLSKMVVYQDNIDNIMGYIHQLDLFKKPKDIQAVLLPIPVVPESMSAPDLISKFSKERKTIAWVVDEFGGTAGIVTMEDVLEKLFGDIKDEYDTEETDEQQLSEHEYELSGRLTLDHLAEKYDLSFPENDSETLSGYIINAHKGIPTRNERIILDHYEFEIKEVSDTRIETVKMKVLR</sequence>
<dbReference type="Pfam" id="PF03471">
    <property type="entry name" value="CorC_HlyC"/>
    <property type="match status" value="1"/>
</dbReference>